<evidence type="ECO:0000313" key="1">
    <source>
        <dbReference type="EnsemblProtists" id="EOD03807"/>
    </source>
</evidence>
<dbReference type="HOGENOM" id="CLU_1451307_0_0_1"/>
<protein>
    <submittedName>
        <fullName evidence="1">Uncharacterized protein</fullName>
    </submittedName>
</protein>
<reference evidence="2" key="1">
    <citation type="journal article" date="2013" name="Nature">
        <title>Pan genome of the phytoplankton Emiliania underpins its global distribution.</title>
        <authorList>
            <person name="Read B.A."/>
            <person name="Kegel J."/>
            <person name="Klute M.J."/>
            <person name="Kuo A."/>
            <person name="Lefebvre S.C."/>
            <person name="Maumus F."/>
            <person name="Mayer C."/>
            <person name="Miller J."/>
            <person name="Monier A."/>
            <person name="Salamov A."/>
            <person name="Young J."/>
            <person name="Aguilar M."/>
            <person name="Claverie J.M."/>
            <person name="Frickenhaus S."/>
            <person name="Gonzalez K."/>
            <person name="Herman E.K."/>
            <person name="Lin Y.C."/>
            <person name="Napier J."/>
            <person name="Ogata H."/>
            <person name="Sarno A.F."/>
            <person name="Shmutz J."/>
            <person name="Schroeder D."/>
            <person name="de Vargas C."/>
            <person name="Verret F."/>
            <person name="von Dassow P."/>
            <person name="Valentin K."/>
            <person name="Van de Peer Y."/>
            <person name="Wheeler G."/>
            <person name="Dacks J.B."/>
            <person name="Delwiche C.F."/>
            <person name="Dyhrman S.T."/>
            <person name="Glockner G."/>
            <person name="John U."/>
            <person name="Richards T."/>
            <person name="Worden A.Z."/>
            <person name="Zhang X."/>
            <person name="Grigoriev I.V."/>
            <person name="Allen A.E."/>
            <person name="Bidle K."/>
            <person name="Borodovsky M."/>
            <person name="Bowler C."/>
            <person name="Brownlee C."/>
            <person name="Cock J.M."/>
            <person name="Elias M."/>
            <person name="Gladyshev V.N."/>
            <person name="Groth M."/>
            <person name="Guda C."/>
            <person name="Hadaegh A."/>
            <person name="Iglesias-Rodriguez M.D."/>
            <person name="Jenkins J."/>
            <person name="Jones B.M."/>
            <person name="Lawson T."/>
            <person name="Leese F."/>
            <person name="Lindquist E."/>
            <person name="Lobanov A."/>
            <person name="Lomsadze A."/>
            <person name="Malik S.B."/>
            <person name="Marsh M.E."/>
            <person name="Mackinder L."/>
            <person name="Mock T."/>
            <person name="Mueller-Roeber B."/>
            <person name="Pagarete A."/>
            <person name="Parker M."/>
            <person name="Probert I."/>
            <person name="Quesneville H."/>
            <person name="Raines C."/>
            <person name="Rensing S.A."/>
            <person name="Riano-Pachon D.M."/>
            <person name="Richier S."/>
            <person name="Rokitta S."/>
            <person name="Shiraiwa Y."/>
            <person name="Soanes D.M."/>
            <person name="van der Giezen M."/>
            <person name="Wahlund T.M."/>
            <person name="Williams B."/>
            <person name="Wilson W."/>
            <person name="Wolfe G."/>
            <person name="Wurch L.L."/>
        </authorList>
    </citation>
    <scope>NUCLEOTIDE SEQUENCE</scope>
</reference>
<name>A0A0D3HXS2_EMIH1</name>
<dbReference type="GeneID" id="17249959"/>
<dbReference type="RefSeq" id="XP_005756236.1">
    <property type="nucleotide sequence ID" value="XM_005756179.1"/>
</dbReference>
<organism evidence="1 2">
    <name type="scientific">Emiliania huxleyi (strain CCMP1516)</name>
    <dbReference type="NCBI Taxonomy" id="280463"/>
    <lineage>
        <taxon>Eukaryota</taxon>
        <taxon>Haptista</taxon>
        <taxon>Haptophyta</taxon>
        <taxon>Prymnesiophyceae</taxon>
        <taxon>Isochrysidales</taxon>
        <taxon>Noelaerhabdaceae</taxon>
        <taxon>Emiliania</taxon>
    </lineage>
</organism>
<sequence>YSGLYSTASVLEDPFVHPPNDLPSVAMQRAFNAQLLTSWDALRPPPPPPDGAKEGGAPDAAAVAAAVLRGPPPECTAAASAAACVPALEWEATCRLWLAWEARWLARLAADQQEQALALAEPSDLRQTRRDPTRSFFFLGFLLYAVEDALLDAASIALALLPFGSRSRERRRWRPFSWFEEGTNVEH</sequence>
<accession>A0A0D3HXS2</accession>
<dbReference type="PaxDb" id="2903-EOD03807"/>
<dbReference type="EnsemblProtists" id="EOD03807">
    <property type="protein sequence ID" value="EOD03807"/>
    <property type="gene ID" value="EMIHUDRAFT_121749"/>
</dbReference>
<dbReference type="Proteomes" id="UP000013827">
    <property type="component" value="Unassembled WGS sequence"/>
</dbReference>
<proteinExistence type="predicted"/>
<dbReference type="AlphaFoldDB" id="A0A0D3HXS2"/>
<dbReference type="KEGG" id="ehx:EMIHUDRAFT_121749"/>
<evidence type="ECO:0000313" key="2">
    <source>
        <dbReference type="Proteomes" id="UP000013827"/>
    </source>
</evidence>
<keyword evidence="2" id="KW-1185">Reference proteome</keyword>
<reference evidence="1" key="2">
    <citation type="submission" date="2024-10" db="UniProtKB">
        <authorList>
            <consortium name="EnsemblProtists"/>
        </authorList>
    </citation>
    <scope>IDENTIFICATION</scope>
</reference>